<dbReference type="OrthoDB" id="5381491at2"/>
<sequence>MKKVLFYFLLLALLGLLVACSANEEKSSVSEMDMANNSASYTEKEEIATMEEEASSAETPSETNEERMIIHNAIIRTNVKELAQAQSNMEQKVKEYGGYIVESNVYKEDDETSRGHMIVRIPEKHFEPFLSDAEGEASKVLERNVTGQDVTEQYIDLTSRLKSKRVVEERLLTFMKGAEKTEDLLKISTDLAKVQEEIEVIVGKMKYLENQSSFSTIELTMIENRVIIPGIENNDLNTWEKTKKQLVTSTNALLAAGSAIVVFFIGNLPVFLIVGVIAFAVYWMIKRRRLDQNK</sequence>
<feature type="region of interest" description="Disordered" evidence="1">
    <location>
        <begin position="28"/>
        <end position="64"/>
    </location>
</feature>
<keyword evidence="6" id="KW-1185">Reference proteome</keyword>
<evidence type="ECO:0000256" key="2">
    <source>
        <dbReference type="SAM" id="Phobius"/>
    </source>
</evidence>
<evidence type="ECO:0000256" key="1">
    <source>
        <dbReference type="SAM" id="MobiDB-lite"/>
    </source>
</evidence>
<keyword evidence="2" id="KW-1133">Transmembrane helix</keyword>
<feature type="domain" description="DUF4349" evidence="4">
    <location>
        <begin position="67"/>
        <end position="282"/>
    </location>
</feature>
<dbReference type="AlphaFoldDB" id="A0A544T9G3"/>
<reference evidence="5 6" key="1">
    <citation type="submission" date="2019-05" db="EMBL/GenBank/DDBJ databases">
        <title>Psychrobacillus vulpis sp. nov., a new species isolated from feces of a red fox that inhabits in The Tablas de Daimiel Natural Park, Albacete, Spain.</title>
        <authorList>
            <person name="Rodriguez M."/>
            <person name="Reina J.C."/>
            <person name="Bejar V."/>
            <person name="Llamas I."/>
        </authorList>
    </citation>
    <scope>NUCLEOTIDE SEQUENCE [LARGE SCALE GENOMIC DNA]</scope>
    <source>
        <strain evidence="5 6">NHI-2</strain>
    </source>
</reference>
<comment type="caution">
    <text evidence="5">The sequence shown here is derived from an EMBL/GenBank/DDBJ whole genome shotgun (WGS) entry which is preliminary data.</text>
</comment>
<keyword evidence="3" id="KW-0732">Signal</keyword>
<keyword evidence="2" id="KW-0812">Transmembrane</keyword>
<dbReference type="Proteomes" id="UP000318937">
    <property type="component" value="Unassembled WGS sequence"/>
</dbReference>
<dbReference type="InterPro" id="IPR025645">
    <property type="entry name" value="DUF4349"/>
</dbReference>
<proteinExistence type="predicted"/>
<evidence type="ECO:0000313" key="5">
    <source>
        <dbReference type="EMBL" id="TQR14103.1"/>
    </source>
</evidence>
<feature type="chain" id="PRO_5038348796" evidence="3">
    <location>
        <begin position="23"/>
        <end position="294"/>
    </location>
</feature>
<name>A0A544T9G3_9BACI</name>
<organism evidence="5 6">
    <name type="scientific">Psychrobacillus soli</name>
    <dbReference type="NCBI Taxonomy" id="1543965"/>
    <lineage>
        <taxon>Bacteria</taxon>
        <taxon>Bacillati</taxon>
        <taxon>Bacillota</taxon>
        <taxon>Bacilli</taxon>
        <taxon>Bacillales</taxon>
        <taxon>Bacillaceae</taxon>
        <taxon>Psychrobacillus</taxon>
    </lineage>
</organism>
<dbReference type="RefSeq" id="WP_142607621.1">
    <property type="nucleotide sequence ID" value="NZ_VDGG01000022.1"/>
</dbReference>
<accession>A0A544T9G3</accession>
<gene>
    <name evidence="5" type="ORF">FG383_11965</name>
</gene>
<evidence type="ECO:0000259" key="4">
    <source>
        <dbReference type="Pfam" id="PF14257"/>
    </source>
</evidence>
<keyword evidence="2" id="KW-0472">Membrane</keyword>
<dbReference type="PROSITE" id="PS51257">
    <property type="entry name" value="PROKAR_LIPOPROTEIN"/>
    <property type="match status" value="1"/>
</dbReference>
<feature type="transmembrane region" description="Helical" evidence="2">
    <location>
        <begin position="252"/>
        <end position="285"/>
    </location>
</feature>
<evidence type="ECO:0000313" key="6">
    <source>
        <dbReference type="Proteomes" id="UP000318937"/>
    </source>
</evidence>
<feature type="signal peptide" evidence="3">
    <location>
        <begin position="1"/>
        <end position="22"/>
    </location>
</feature>
<evidence type="ECO:0000256" key="3">
    <source>
        <dbReference type="SAM" id="SignalP"/>
    </source>
</evidence>
<dbReference type="EMBL" id="VDGG01000022">
    <property type="protein sequence ID" value="TQR14103.1"/>
    <property type="molecule type" value="Genomic_DNA"/>
</dbReference>
<dbReference type="Pfam" id="PF14257">
    <property type="entry name" value="DUF4349"/>
    <property type="match status" value="1"/>
</dbReference>
<protein>
    <submittedName>
        <fullName evidence="5">DUF4349 domain-containing protein</fullName>
    </submittedName>
</protein>